<dbReference type="Proteomes" id="UP000240535">
    <property type="component" value="Unassembled WGS sequence"/>
</dbReference>
<proteinExistence type="predicted"/>
<organism evidence="1 2">
    <name type="scientific">Campylobacter blaseri</name>
    <dbReference type="NCBI Taxonomy" id="2042961"/>
    <lineage>
        <taxon>Bacteria</taxon>
        <taxon>Pseudomonadati</taxon>
        <taxon>Campylobacterota</taxon>
        <taxon>Epsilonproteobacteria</taxon>
        <taxon>Campylobacterales</taxon>
        <taxon>Campylobacteraceae</taxon>
        <taxon>Campylobacter</taxon>
    </lineage>
</organism>
<keyword evidence="2" id="KW-1185">Reference proteome</keyword>
<accession>A0A2P8QYL2</accession>
<evidence type="ECO:0000313" key="1">
    <source>
        <dbReference type="EMBL" id="PSM51310.1"/>
    </source>
</evidence>
<protein>
    <submittedName>
        <fullName evidence="1">Uncharacterized protein</fullName>
    </submittedName>
</protein>
<dbReference type="RefSeq" id="WP_106872772.1">
    <property type="nucleotide sequence ID" value="NZ_CP053841.1"/>
</dbReference>
<evidence type="ECO:0000313" key="2">
    <source>
        <dbReference type="Proteomes" id="UP000240535"/>
    </source>
</evidence>
<dbReference type="OrthoDB" id="5364921at2"/>
<dbReference type="AlphaFoldDB" id="A0A2P8QYL2"/>
<comment type="caution">
    <text evidence="1">The sequence shown here is derived from an EMBL/GenBank/DDBJ whole genome shotgun (WGS) entry which is preliminary data.</text>
</comment>
<name>A0A2P8QYL2_9BACT</name>
<reference evidence="2" key="1">
    <citation type="submission" date="2017-10" db="EMBL/GenBank/DDBJ databases">
        <title>Campylobacter species from seals.</title>
        <authorList>
            <person name="Gilbert M.J."/>
            <person name="Zomer A.L."/>
            <person name="Timmerman A.J."/>
            <person name="Duim B."/>
            <person name="Wagenaar J.A."/>
        </authorList>
    </citation>
    <scope>NUCLEOTIDE SEQUENCE [LARGE SCALE GENOMIC DNA]</scope>
    <source>
        <strain evidence="2">17S00004-5</strain>
    </source>
</reference>
<dbReference type="EMBL" id="PDHH01000009">
    <property type="protein sequence ID" value="PSM51310.1"/>
    <property type="molecule type" value="Genomic_DNA"/>
</dbReference>
<sequence>MEKVIEWDYTMTGDEFESMLERVKGTYDMYSWELYKRGLEDIHSDKDFKELKQLRKKIFEDKTKTKEYWENAMNEILKKIDAKYEKYLEEEPKR</sequence>
<gene>
    <name evidence="1" type="ORF">CQ405_08755</name>
</gene>